<reference evidence="7" key="2">
    <citation type="submission" date="2020-09" db="EMBL/GenBank/DDBJ databases">
        <authorList>
            <person name="Sun Q."/>
            <person name="Zhou Y."/>
        </authorList>
    </citation>
    <scope>NUCLEOTIDE SEQUENCE</scope>
    <source>
        <strain evidence="7">CGMCC 1.15448</strain>
    </source>
</reference>
<evidence type="ECO:0000256" key="2">
    <source>
        <dbReference type="ARBA" id="ARBA00023015"/>
    </source>
</evidence>
<dbReference type="GO" id="GO:0016987">
    <property type="term" value="F:sigma factor activity"/>
    <property type="evidence" value="ECO:0007669"/>
    <property type="project" value="UniProtKB-KW"/>
</dbReference>
<dbReference type="Pfam" id="PF08281">
    <property type="entry name" value="Sigma70_r4_2"/>
    <property type="match status" value="1"/>
</dbReference>
<evidence type="ECO:0000259" key="6">
    <source>
        <dbReference type="Pfam" id="PF08281"/>
    </source>
</evidence>
<accession>A0A8J2UC90</accession>
<dbReference type="InterPro" id="IPR007627">
    <property type="entry name" value="RNA_pol_sigma70_r2"/>
</dbReference>
<dbReference type="EMBL" id="BMJC01000002">
    <property type="protein sequence ID" value="GGA97678.1"/>
    <property type="molecule type" value="Genomic_DNA"/>
</dbReference>
<feature type="domain" description="RNA polymerase sigma factor 70 region 4 type 2" evidence="6">
    <location>
        <begin position="125"/>
        <end position="176"/>
    </location>
</feature>
<evidence type="ECO:0000256" key="1">
    <source>
        <dbReference type="ARBA" id="ARBA00010641"/>
    </source>
</evidence>
<keyword evidence="4" id="KW-0804">Transcription</keyword>
<comment type="caution">
    <text evidence="7">The sequence shown here is derived from an EMBL/GenBank/DDBJ whole genome shotgun (WGS) entry which is preliminary data.</text>
</comment>
<dbReference type="InterPro" id="IPR014327">
    <property type="entry name" value="RNA_pol_sigma70_bacteroid"/>
</dbReference>
<gene>
    <name evidence="7" type="ORF">GCM10011511_21270</name>
</gene>
<dbReference type="GO" id="GO:0003677">
    <property type="term" value="F:DNA binding"/>
    <property type="evidence" value="ECO:0007669"/>
    <property type="project" value="InterPro"/>
</dbReference>
<reference evidence="7" key="1">
    <citation type="journal article" date="2014" name="Int. J. Syst. Evol. Microbiol.">
        <title>Complete genome sequence of Corynebacterium casei LMG S-19264T (=DSM 44701T), isolated from a smear-ripened cheese.</title>
        <authorList>
            <consortium name="US DOE Joint Genome Institute (JGI-PGF)"/>
            <person name="Walter F."/>
            <person name="Albersmeier A."/>
            <person name="Kalinowski J."/>
            <person name="Ruckert C."/>
        </authorList>
    </citation>
    <scope>NUCLEOTIDE SEQUENCE</scope>
    <source>
        <strain evidence="7">CGMCC 1.15448</strain>
    </source>
</reference>
<dbReference type="GO" id="GO:0006352">
    <property type="term" value="P:DNA-templated transcription initiation"/>
    <property type="evidence" value="ECO:0007669"/>
    <property type="project" value="InterPro"/>
</dbReference>
<dbReference type="InterPro" id="IPR013324">
    <property type="entry name" value="RNA_pol_sigma_r3/r4-like"/>
</dbReference>
<evidence type="ECO:0000313" key="8">
    <source>
        <dbReference type="Proteomes" id="UP000607559"/>
    </source>
</evidence>
<dbReference type="InterPro" id="IPR013249">
    <property type="entry name" value="RNA_pol_sigma70_r4_t2"/>
</dbReference>
<dbReference type="AlphaFoldDB" id="A0A8J2UC90"/>
<dbReference type="NCBIfam" id="TIGR02937">
    <property type="entry name" value="sigma70-ECF"/>
    <property type="match status" value="1"/>
</dbReference>
<dbReference type="InterPro" id="IPR039425">
    <property type="entry name" value="RNA_pol_sigma-70-like"/>
</dbReference>
<name>A0A8J2UC90_9BACT</name>
<keyword evidence="3" id="KW-0731">Sigma factor</keyword>
<dbReference type="Gene3D" id="1.10.10.10">
    <property type="entry name" value="Winged helix-like DNA-binding domain superfamily/Winged helix DNA-binding domain"/>
    <property type="match status" value="1"/>
</dbReference>
<comment type="similarity">
    <text evidence="1">Belongs to the sigma-70 factor family. ECF subfamily.</text>
</comment>
<dbReference type="Proteomes" id="UP000607559">
    <property type="component" value="Unassembled WGS sequence"/>
</dbReference>
<organism evidence="7 8">
    <name type="scientific">Puia dinghuensis</name>
    <dbReference type="NCBI Taxonomy" id="1792502"/>
    <lineage>
        <taxon>Bacteria</taxon>
        <taxon>Pseudomonadati</taxon>
        <taxon>Bacteroidota</taxon>
        <taxon>Chitinophagia</taxon>
        <taxon>Chitinophagales</taxon>
        <taxon>Chitinophagaceae</taxon>
        <taxon>Puia</taxon>
    </lineage>
</organism>
<protein>
    <submittedName>
        <fullName evidence="7">DNA-directed RNA polymerase sigma-70 factor</fullName>
    </submittedName>
</protein>
<proteinExistence type="inferred from homology"/>
<sequence length="187" mass="22004">MTAYTSYNDAGLLELLRAGDKEAFTELYNRYWKVLFHVAANKIGNLAEAEEMVQDLFLDIWKRREGIEITSTFRTYLAVALKYRVFNLLARRNKRLRYESYARTKLRIADDSTEQWLGFHELDKRIARLVADLPDKCRLVYQLKKEKGYSQKDIALQLQISEKAVEAHITRALKLLRTGIRTFFSLF</sequence>
<dbReference type="PANTHER" id="PTHR43133">
    <property type="entry name" value="RNA POLYMERASE ECF-TYPE SIGMA FACTO"/>
    <property type="match status" value="1"/>
</dbReference>
<dbReference type="RefSeq" id="WP_188931312.1">
    <property type="nucleotide sequence ID" value="NZ_BMJC01000002.1"/>
</dbReference>
<evidence type="ECO:0000313" key="7">
    <source>
        <dbReference type="EMBL" id="GGA97678.1"/>
    </source>
</evidence>
<keyword evidence="2" id="KW-0805">Transcription regulation</keyword>
<evidence type="ECO:0000256" key="3">
    <source>
        <dbReference type="ARBA" id="ARBA00023082"/>
    </source>
</evidence>
<evidence type="ECO:0000259" key="5">
    <source>
        <dbReference type="Pfam" id="PF04542"/>
    </source>
</evidence>
<dbReference type="Pfam" id="PF04542">
    <property type="entry name" value="Sigma70_r2"/>
    <property type="match status" value="1"/>
</dbReference>
<evidence type="ECO:0000256" key="4">
    <source>
        <dbReference type="ARBA" id="ARBA00023163"/>
    </source>
</evidence>
<dbReference type="InterPro" id="IPR013325">
    <property type="entry name" value="RNA_pol_sigma_r2"/>
</dbReference>
<dbReference type="PANTHER" id="PTHR43133:SF46">
    <property type="entry name" value="RNA POLYMERASE SIGMA-70 FACTOR ECF SUBFAMILY"/>
    <property type="match status" value="1"/>
</dbReference>
<dbReference type="InterPro" id="IPR036388">
    <property type="entry name" value="WH-like_DNA-bd_sf"/>
</dbReference>
<dbReference type="InterPro" id="IPR014284">
    <property type="entry name" value="RNA_pol_sigma-70_dom"/>
</dbReference>
<dbReference type="GO" id="GO:0000428">
    <property type="term" value="C:DNA-directed RNA polymerase complex"/>
    <property type="evidence" value="ECO:0007669"/>
    <property type="project" value="UniProtKB-KW"/>
</dbReference>
<keyword evidence="8" id="KW-1185">Reference proteome</keyword>
<dbReference type="SUPFAM" id="SSF88946">
    <property type="entry name" value="Sigma2 domain of RNA polymerase sigma factors"/>
    <property type="match status" value="1"/>
</dbReference>
<dbReference type="Gene3D" id="1.10.1740.10">
    <property type="match status" value="1"/>
</dbReference>
<dbReference type="SUPFAM" id="SSF88659">
    <property type="entry name" value="Sigma3 and sigma4 domains of RNA polymerase sigma factors"/>
    <property type="match status" value="1"/>
</dbReference>
<feature type="domain" description="RNA polymerase sigma-70 region 2" evidence="5">
    <location>
        <begin position="27"/>
        <end position="94"/>
    </location>
</feature>
<dbReference type="NCBIfam" id="TIGR02985">
    <property type="entry name" value="Sig70_bacteroi1"/>
    <property type="match status" value="1"/>
</dbReference>
<keyword evidence="7" id="KW-0240">DNA-directed RNA polymerase</keyword>